<feature type="region of interest" description="Disordered" evidence="1">
    <location>
        <begin position="274"/>
        <end position="346"/>
    </location>
</feature>
<proteinExistence type="predicted"/>
<accession>A0A7M7GDX2</accession>
<keyword evidence="3" id="KW-1185">Reference proteome</keyword>
<organism evidence="2 3">
    <name type="scientific">Nasonia vitripennis</name>
    <name type="common">Parasitic wasp</name>
    <dbReference type="NCBI Taxonomy" id="7425"/>
    <lineage>
        <taxon>Eukaryota</taxon>
        <taxon>Metazoa</taxon>
        <taxon>Ecdysozoa</taxon>
        <taxon>Arthropoda</taxon>
        <taxon>Hexapoda</taxon>
        <taxon>Insecta</taxon>
        <taxon>Pterygota</taxon>
        <taxon>Neoptera</taxon>
        <taxon>Endopterygota</taxon>
        <taxon>Hymenoptera</taxon>
        <taxon>Apocrita</taxon>
        <taxon>Proctotrupomorpha</taxon>
        <taxon>Chalcidoidea</taxon>
        <taxon>Pteromalidae</taxon>
        <taxon>Pteromalinae</taxon>
        <taxon>Nasonia</taxon>
    </lineage>
</organism>
<feature type="region of interest" description="Disordered" evidence="1">
    <location>
        <begin position="43"/>
        <end position="69"/>
    </location>
</feature>
<dbReference type="RefSeq" id="XP_003426598.1">
    <property type="nucleotide sequence ID" value="XM_003426550.5"/>
</dbReference>
<evidence type="ECO:0000313" key="3">
    <source>
        <dbReference type="Proteomes" id="UP000002358"/>
    </source>
</evidence>
<feature type="compositionally biased region" description="Basic and acidic residues" evidence="1">
    <location>
        <begin position="295"/>
        <end position="309"/>
    </location>
</feature>
<name>A0A7M7GDX2_NASVI</name>
<dbReference type="AlphaFoldDB" id="A0A7M7GDX2"/>
<dbReference type="InParanoid" id="A0A7M7GDX2"/>
<dbReference type="KEGG" id="nvi:100678633"/>
<sequence>MLLLAVTCFGPLIFDGIVGRRRSKSESSRAAIMIHVQTSVGGGGAGPGLCPRSSSGNTSSSSGSGSDKCDRLRRKSLTFLANLFKVRRRNHNCLAGMRIIDEEKNSQTNETIMQRSPRLENPAAGLHSSSSSSSSSNVVDEPGSGVQSRIPSTLSVTAVDVAVACRQAAAAAAAHGASPSHSILTLTPGRTRNIDQDMEALRLSRQDNPYLQILASKESLIEPTEESESDDAILMSQEFGDTDSLTLAQLHEHMVRSPPPASWSRTPMFHFPHLQSQPQQQQPPLHRTTSPKSMLHRDEQTKSDGEIKDRHSHTFSLLNPTPIRSLSEVRRMHRSAEDSVQLMSSE</sequence>
<dbReference type="OrthoDB" id="6620223at2759"/>
<feature type="compositionally biased region" description="Basic and acidic residues" evidence="1">
    <location>
        <begin position="327"/>
        <end position="337"/>
    </location>
</feature>
<dbReference type="GeneID" id="100678633"/>
<evidence type="ECO:0000256" key="1">
    <source>
        <dbReference type="SAM" id="MobiDB-lite"/>
    </source>
</evidence>
<reference evidence="2" key="1">
    <citation type="submission" date="2021-01" db="UniProtKB">
        <authorList>
            <consortium name="EnsemblMetazoa"/>
        </authorList>
    </citation>
    <scope>IDENTIFICATION</scope>
</reference>
<feature type="compositionally biased region" description="Low complexity" evidence="1">
    <location>
        <begin position="274"/>
        <end position="286"/>
    </location>
</feature>
<feature type="compositionally biased region" description="Polar residues" evidence="1">
    <location>
        <begin position="314"/>
        <end position="324"/>
    </location>
</feature>
<feature type="region of interest" description="Disordered" evidence="1">
    <location>
        <begin position="120"/>
        <end position="150"/>
    </location>
</feature>
<feature type="compositionally biased region" description="Low complexity" evidence="1">
    <location>
        <begin position="53"/>
        <end position="66"/>
    </location>
</feature>
<dbReference type="Proteomes" id="UP000002358">
    <property type="component" value="Chromosome 5"/>
</dbReference>
<protein>
    <submittedName>
        <fullName evidence="2">Uncharacterized protein</fullName>
    </submittedName>
</protein>
<evidence type="ECO:0000313" key="2">
    <source>
        <dbReference type="EnsemblMetazoa" id="XP_003426598"/>
    </source>
</evidence>
<dbReference type="EnsemblMetazoa" id="XM_003426550">
    <property type="protein sequence ID" value="XP_003426598"/>
    <property type="gene ID" value="LOC100678633"/>
</dbReference>